<evidence type="ECO:0000313" key="2">
    <source>
        <dbReference type="Proteomes" id="UP001525890"/>
    </source>
</evidence>
<dbReference type="PANTHER" id="PTHR43235:SF1">
    <property type="entry name" value="GLUTAMINE AMIDOTRANSFERASE PB2B2.05-RELATED"/>
    <property type="match status" value="1"/>
</dbReference>
<dbReference type="RefSeq" id="WP_368005259.1">
    <property type="nucleotide sequence ID" value="NZ_JAMXFF010000004.1"/>
</dbReference>
<name>A0ABT2MLE3_9CYAN</name>
<dbReference type="Proteomes" id="UP001525890">
    <property type="component" value="Unassembled WGS sequence"/>
</dbReference>
<dbReference type="InterPro" id="IPR011697">
    <property type="entry name" value="Peptidase_C26"/>
</dbReference>
<keyword evidence="2" id="KW-1185">Reference proteome</keyword>
<accession>A0ABT2MLE3</accession>
<sequence>MTKSLKAPLIGISTYGRNGVTAFSLAATYVDAVRAAGGIPVLLPPGEPNPADVLDRIDGLILSGGGDIDPSAYQGASHASIYNIDSERDEFEFTLARLCLEKDVPFLGICRGMEVAIVACGGTLVTHVPDEYGMTVQHRLVPAPGHLYPAKHPVRILSSSRLGGIVGKSEIEVVSWHHQAVRNLAPGWRVVAESVGDYVIEAVEHQHCSFAIAVQWHPELSPEDISHQRIFQALVKAAGTRKVVPIQDAIA</sequence>
<dbReference type="InterPro" id="IPR044668">
    <property type="entry name" value="PuuD-like"/>
</dbReference>
<dbReference type="Gene3D" id="3.40.50.880">
    <property type="match status" value="1"/>
</dbReference>
<dbReference type="PROSITE" id="PS51273">
    <property type="entry name" value="GATASE_TYPE_1"/>
    <property type="match status" value="1"/>
</dbReference>
<dbReference type="GO" id="GO:0016787">
    <property type="term" value="F:hydrolase activity"/>
    <property type="evidence" value="ECO:0007669"/>
    <property type="project" value="UniProtKB-KW"/>
</dbReference>
<dbReference type="CDD" id="cd01745">
    <property type="entry name" value="GATase1_2"/>
    <property type="match status" value="1"/>
</dbReference>
<dbReference type="Pfam" id="PF07722">
    <property type="entry name" value="Peptidase_C26"/>
    <property type="match status" value="1"/>
</dbReference>
<keyword evidence="1" id="KW-0378">Hydrolase</keyword>
<evidence type="ECO:0000313" key="1">
    <source>
        <dbReference type="EMBL" id="MCT7965569.1"/>
    </source>
</evidence>
<comment type="caution">
    <text evidence="1">The sequence shown here is derived from an EMBL/GenBank/DDBJ whole genome shotgun (WGS) entry which is preliminary data.</text>
</comment>
<protein>
    <submittedName>
        <fullName evidence="1">Gamma-glutamyl-gamma-aminobutyrate hydrolase family protein</fullName>
    </submittedName>
</protein>
<proteinExistence type="predicted"/>
<reference evidence="1 2" key="1">
    <citation type="journal article" date="2022" name="Front. Microbiol.">
        <title>High genomic differentiation and limited gene flow indicate recent cryptic speciation within the genus Laspinema (cyanobacteria).</title>
        <authorList>
            <person name="Stanojkovic A."/>
            <person name="Skoupy S."/>
            <person name="Skaloud P."/>
            <person name="Dvorak P."/>
        </authorList>
    </citation>
    <scope>NUCLEOTIDE SEQUENCE [LARGE SCALE GENOMIC DNA]</scope>
    <source>
        <strain evidence="1 2">D2a</strain>
    </source>
</reference>
<gene>
    <name evidence="1" type="ORF">NG799_04370</name>
</gene>
<dbReference type="InterPro" id="IPR029062">
    <property type="entry name" value="Class_I_gatase-like"/>
</dbReference>
<organism evidence="1 2">
    <name type="scientific">Laspinema palackyanum D2a</name>
    <dbReference type="NCBI Taxonomy" id="2953684"/>
    <lineage>
        <taxon>Bacteria</taxon>
        <taxon>Bacillati</taxon>
        <taxon>Cyanobacteriota</taxon>
        <taxon>Cyanophyceae</taxon>
        <taxon>Oscillatoriophycideae</taxon>
        <taxon>Oscillatoriales</taxon>
        <taxon>Laspinemataceae</taxon>
        <taxon>Laspinema</taxon>
        <taxon>Laspinema palackyanum</taxon>
    </lineage>
</organism>
<dbReference type="PANTHER" id="PTHR43235">
    <property type="entry name" value="GLUTAMINE AMIDOTRANSFERASE PB2B2.05-RELATED"/>
    <property type="match status" value="1"/>
</dbReference>
<dbReference type="SUPFAM" id="SSF52317">
    <property type="entry name" value="Class I glutamine amidotransferase-like"/>
    <property type="match status" value="1"/>
</dbReference>
<dbReference type="EMBL" id="JAMXFF010000004">
    <property type="protein sequence ID" value="MCT7965569.1"/>
    <property type="molecule type" value="Genomic_DNA"/>
</dbReference>